<dbReference type="RefSeq" id="WP_012360588.1">
    <property type="nucleotide sequence ID" value="NZ_CP065982.1"/>
</dbReference>
<dbReference type="Proteomes" id="UP000249451">
    <property type="component" value="Unassembled WGS sequence"/>
</dbReference>
<evidence type="ECO:0000313" key="6">
    <source>
        <dbReference type="Proteomes" id="UP000324726"/>
    </source>
</evidence>
<evidence type="ECO:0000313" key="3">
    <source>
        <dbReference type="EMBL" id="PZP02355.1"/>
    </source>
</evidence>
<evidence type="ECO:0000313" key="5">
    <source>
        <dbReference type="Proteomes" id="UP000249451"/>
    </source>
</evidence>
<protein>
    <submittedName>
        <fullName evidence="3">Uncharacterized protein</fullName>
    </submittedName>
</protein>
<dbReference type="Proteomes" id="UP000324726">
    <property type="component" value="Unassembled WGS sequence"/>
</dbReference>
<keyword evidence="2" id="KW-0812">Transmembrane</keyword>
<comment type="caution">
    <text evidence="3">The sequence shown here is derived from an EMBL/GenBank/DDBJ whole genome shotgun (WGS) entry which is preliminary data.</text>
</comment>
<evidence type="ECO:0000256" key="1">
    <source>
        <dbReference type="SAM" id="MobiDB-lite"/>
    </source>
</evidence>
<sequence>MNWLINASVWIQAPVVVAFLLAFAGGVSWLLNKVLWGIIPRSAEEAEVLGPESVKLLAAQVEKPATPGRAQRSSGSQPERGAGADAGRCGEQESV</sequence>
<gene>
    <name evidence="3" type="ORF">DI609_02615</name>
    <name evidence="4" type="ORF">FYJ87_05515</name>
</gene>
<dbReference type="AlphaFoldDB" id="A0A2W5B6C9"/>
<dbReference type="GeneID" id="60604121"/>
<name>A0A2W5B6C9_9CORY</name>
<reference evidence="4 6" key="2">
    <citation type="submission" date="2019-08" db="EMBL/GenBank/DDBJ databases">
        <title>Draft genome of C. urealyticum strain VH4248.</title>
        <authorList>
            <person name="Navas J."/>
        </authorList>
    </citation>
    <scope>NUCLEOTIDE SEQUENCE [LARGE SCALE GENOMIC DNA]</scope>
    <source>
        <strain evidence="4 6">VH4248</strain>
    </source>
</reference>
<reference evidence="3 5" key="1">
    <citation type="submission" date="2017-11" db="EMBL/GenBank/DDBJ databases">
        <title>Infants hospitalized years apart are colonized by the same room-sourced microbial strains.</title>
        <authorList>
            <person name="Brooks B."/>
            <person name="Olm M.R."/>
            <person name="Firek B.A."/>
            <person name="Baker R."/>
            <person name="Thomas B.C."/>
            <person name="Morowitz M.J."/>
            <person name="Banfield J.F."/>
        </authorList>
    </citation>
    <scope>NUCLEOTIDE SEQUENCE [LARGE SCALE GENOMIC DNA]</scope>
    <source>
        <strain evidence="3">S2_012_000_R3_87</strain>
    </source>
</reference>
<accession>A0A2W5B6C9</accession>
<feature type="transmembrane region" description="Helical" evidence="2">
    <location>
        <begin position="12"/>
        <end position="31"/>
    </location>
</feature>
<evidence type="ECO:0000313" key="4">
    <source>
        <dbReference type="EMBL" id="TYR20413.1"/>
    </source>
</evidence>
<evidence type="ECO:0000256" key="2">
    <source>
        <dbReference type="SAM" id="Phobius"/>
    </source>
</evidence>
<keyword evidence="2" id="KW-1133">Transmembrane helix</keyword>
<keyword evidence="2" id="KW-0472">Membrane</keyword>
<dbReference type="EMBL" id="QFNY01000039">
    <property type="protein sequence ID" value="PZP02355.1"/>
    <property type="molecule type" value="Genomic_DNA"/>
</dbReference>
<organism evidence="3 5">
    <name type="scientific">Corynebacterium urealyticum</name>
    <dbReference type="NCBI Taxonomy" id="43771"/>
    <lineage>
        <taxon>Bacteria</taxon>
        <taxon>Bacillati</taxon>
        <taxon>Actinomycetota</taxon>
        <taxon>Actinomycetes</taxon>
        <taxon>Mycobacteriales</taxon>
        <taxon>Corynebacteriaceae</taxon>
        <taxon>Corynebacterium</taxon>
    </lineage>
</organism>
<dbReference type="EMBL" id="VSZI01000001">
    <property type="protein sequence ID" value="TYR20413.1"/>
    <property type="molecule type" value="Genomic_DNA"/>
</dbReference>
<proteinExistence type="predicted"/>
<feature type="region of interest" description="Disordered" evidence="1">
    <location>
        <begin position="62"/>
        <end position="95"/>
    </location>
</feature>